<keyword evidence="3" id="KW-1185">Reference proteome</keyword>
<dbReference type="Proteomes" id="UP000619260">
    <property type="component" value="Unassembled WGS sequence"/>
</dbReference>
<gene>
    <name evidence="2" type="ORF">Val02_24180</name>
</gene>
<organism evidence="2 3">
    <name type="scientific">Virgisporangium aliadipatigenens</name>
    <dbReference type="NCBI Taxonomy" id="741659"/>
    <lineage>
        <taxon>Bacteria</taxon>
        <taxon>Bacillati</taxon>
        <taxon>Actinomycetota</taxon>
        <taxon>Actinomycetes</taxon>
        <taxon>Micromonosporales</taxon>
        <taxon>Micromonosporaceae</taxon>
        <taxon>Virgisporangium</taxon>
    </lineage>
</organism>
<comment type="caution">
    <text evidence="2">The sequence shown here is derived from an EMBL/GenBank/DDBJ whole genome shotgun (WGS) entry which is preliminary data.</text>
</comment>
<evidence type="ECO:0000256" key="1">
    <source>
        <dbReference type="SAM" id="MobiDB-lite"/>
    </source>
</evidence>
<protein>
    <submittedName>
        <fullName evidence="2">Uncharacterized protein</fullName>
    </submittedName>
</protein>
<feature type="region of interest" description="Disordered" evidence="1">
    <location>
        <begin position="1"/>
        <end position="27"/>
    </location>
</feature>
<reference evidence="2" key="1">
    <citation type="submission" date="2021-01" db="EMBL/GenBank/DDBJ databases">
        <title>Whole genome shotgun sequence of Virgisporangium aliadipatigenens NBRC 105644.</title>
        <authorList>
            <person name="Komaki H."/>
            <person name="Tamura T."/>
        </authorList>
    </citation>
    <scope>NUCLEOTIDE SEQUENCE</scope>
    <source>
        <strain evidence="2">NBRC 105644</strain>
    </source>
</reference>
<evidence type="ECO:0000313" key="3">
    <source>
        <dbReference type="Proteomes" id="UP000619260"/>
    </source>
</evidence>
<feature type="compositionally biased region" description="Polar residues" evidence="1">
    <location>
        <begin position="8"/>
        <end position="21"/>
    </location>
</feature>
<proteinExistence type="predicted"/>
<name>A0A8J3YJQ1_9ACTN</name>
<dbReference type="EMBL" id="BOPF01000007">
    <property type="protein sequence ID" value="GIJ45532.1"/>
    <property type="molecule type" value="Genomic_DNA"/>
</dbReference>
<sequence length="93" mass="9721">MIWYRSRPASSSARTGPQPSRSGGGVEFALDADEAGAARRVAVAVLQPVRGVPGGPVDGPRVQRPARRGRGAEQRYDETGDGGGQPERPNPGE</sequence>
<evidence type="ECO:0000313" key="2">
    <source>
        <dbReference type="EMBL" id="GIJ45532.1"/>
    </source>
</evidence>
<dbReference type="AlphaFoldDB" id="A0A8J3YJQ1"/>
<accession>A0A8J3YJQ1</accession>
<feature type="region of interest" description="Disordered" evidence="1">
    <location>
        <begin position="48"/>
        <end position="93"/>
    </location>
</feature>
<dbReference type="RefSeq" id="WP_203899062.1">
    <property type="nucleotide sequence ID" value="NZ_BOPF01000007.1"/>
</dbReference>